<dbReference type="AlphaFoldDB" id="A0A834TSP3"/>
<dbReference type="Proteomes" id="UP000634136">
    <property type="component" value="Unassembled WGS sequence"/>
</dbReference>
<name>A0A834TSP3_9FABA</name>
<protein>
    <submittedName>
        <fullName evidence="1">Uncharacterized protein</fullName>
    </submittedName>
</protein>
<comment type="caution">
    <text evidence="1">The sequence shown here is derived from an EMBL/GenBank/DDBJ whole genome shotgun (WGS) entry which is preliminary data.</text>
</comment>
<keyword evidence="2" id="KW-1185">Reference proteome</keyword>
<dbReference type="EMBL" id="JAAIUW010000006">
    <property type="protein sequence ID" value="KAF7827745.1"/>
    <property type="molecule type" value="Genomic_DNA"/>
</dbReference>
<evidence type="ECO:0000313" key="2">
    <source>
        <dbReference type="Proteomes" id="UP000634136"/>
    </source>
</evidence>
<evidence type="ECO:0000313" key="1">
    <source>
        <dbReference type="EMBL" id="KAF7827745.1"/>
    </source>
</evidence>
<gene>
    <name evidence="1" type="ORF">G2W53_018909</name>
</gene>
<proteinExistence type="predicted"/>
<reference evidence="1" key="1">
    <citation type="submission" date="2020-09" db="EMBL/GenBank/DDBJ databases">
        <title>Genome-Enabled Discovery of Anthraquinone Biosynthesis in Senna tora.</title>
        <authorList>
            <person name="Kang S.-H."/>
            <person name="Pandey R.P."/>
            <person name="Lee C.-M."/>
            <person name="Sim J.-S."/>
            <person name="Jeong J.-T."/>
            <person name="Choi B.-S."/>
            <person name="Jung M."/>
            <person name="Ginzburg D."/>
            <person name="Zhao K."/>
            <person name="Won S.Y."/>
            <person name="Oh T.-J."/>
            <person name="Yu Y."/>
            <person name="Kim N.-H."/>
            <person name="Lee O.R."/>
            <person name="Lee T.-H."/>
            <person name="Bashyal P."/>
            <person name="Kim T.-S."/>
            <person name="Lee W.-H."/>
            <person name="Kawkins C."/>
            <person name="Kim C.-K."/>
            <person name="Kim J.S."/>
            <person name="Ahn B.O."/>
            <person name="Rhee S.Y."/>
            <person name="Sohng J.K."/>
        </authorList>
    </citation>
    <scope>NUCLEOTIDE SEQUENCE</scope>
    <source>
        <tissue evidence="1">Leaf</tissue>
    </source>
</reference>
<sequence>MTHDRIMTKSLRKIREFVDSVTGKRCDLHAESVLHTIRN</sequence>
<accession>A0A834TSP3</accession>
<organism evidence="1 2">
    <name type="scientific">Senna tora</name>
    <dbReference type="NCBI Taxonomy" id="362788"/>
    <lineage>
        <taxon>Eukaryota</taxon>
        <taxon>Viridiplantae</taxon>
        <taxon>Streptophyta</taxon>
        <taxon>Embryophyta</taxon>
        <taxon>Tracheophyta</taxon>
        <taxon>Spermatophyta</taxon>
        <taxon>Magnoliopsida</taxon>
        <taxon>eudicotyledons</taxon>
        <taxon>Gunneridae</taxon>
        <taxon>Pentapetalae</taxon>
        <taxon>rosids</taxon>
        <taxon>fabids</taxon>
        <taxon>Fabales</taxon>
        <taxon>Fabaceae</taxon>
        <taxon>Caesalpinioideae</taxon>
        <taxon>Cassia clade</taxon>
        <taxon>Senna</taxon>
    </lineage>
</organism>